<evidence type="ECO:0000313" key="3">
    <source>
        <dbReference type="EMBL" id="SMX29034.1"/>
    </source>
</evidence>
<dbReference type="EMBL" id="FXXP01000002">
    <property type="protein sequence ID" value="SMX29034.1"/>
    <property type="molecule type" value="Genomic_DNA"/>
</dbReference>
<evidence type="ECO:0000256" key="2">
    <source>
        <dbReference type="SAM" id="Phobius"/>
    </source>
</evidence>
<sequence length="107" mass="11674">MPELVRLYIRQVIVGFGLSALFVAALLWLNVANLGALILNSDIGVVAVIMLWVFNGIVFAGVQFAVVIMRMGDDGPSGGKRQPRITGERARVKVAEERKPEGLQRRG</sequence>
<feature type="transmembrane region" description="Helical" evidence="2">
    <location>
        <begin position="12"/>
        <end position="31"/>
    </location>
</feature>
<evidence type="ECO:0000313" key="4">
    <source>
        <dbReference type="Proteomes" id="UP000225972"/>
    </source>
</evidence>
<dbReference type="OrthoDB" id="8115457at2"/>
<keyword evidence="4" id="KW-1185">Reference proteome</keyword>
<evidence type="ECO:0000256" key="1">
    <source>
        <dbReference type="SAM" id="MobiDB-lite"/>
    </source>
</evidence>
<accession>A0A238JFQ4</accession>
<proteinExistence type="predicted"/>
<keyword evidence="2" id="KW-1133">Transmembrane helix</keyword>
<name>A0A238JFQ4_9RHOB</name>
<feature type="compositionally biased region" description="Basic and acidic residues" evidence="1">
    <location>
        <begin position="86"/>
        <end position="107"/>
    </location>
</feature>
<dbReference type="AlphaFoldDB" id="A0A238JFQ4"/>
<dbReference type="RefSeq" id="WP_099247852.1">
    <property type="nucleotide sequence ID" value="NZ_FXXP01000002.1"/>
</dbReference>
<reference evidence="4" key="1">
    <citation type="submission" date="2017-05" db="EMBL/GenBank/DDBJ databases">
        <authorList>
            <person name="Rodrigo-Torres L."/>
            <person name="Arahal R. D."/>
            <person name="Lucena T."/>
        </authorList>
    </citation>
    <scope>NUCLEOTIDE SEQUENCE [LARGE SCALE GENOMIC DNA]</scope>
    <source>
        <strain evidence="4">CECT 8649</strain>
    </source>
</reference>
<feature type="region of interest" description="Disordered" evidence="1">
    <location>
        <begin position="74"/>
        <end position="107"/>
    </location>
</feature>
<keyword evidence="2" id="KW-0812">Transmembrane</keyword>
<organism evidence="3 4">
    <name type="scientific">Pelagimonas phthalicica</name>
    <dbReference type="NCBI Taxonomy" id="1037362"/>
    <lineage>
        <taxon>Bacteria</taxon>
        <taxon>Pseudomonadati</taxon>
        <taxon>Pseudomonadota</taxon>
        <taxon>Alphaproteobacteria</taxon>
        <taxon>Rhodobacterales</taxon>
        <taxon>Roseobacteraceae</taxon>
        <taxon>Pelagimonas</taxon>
    </lineage>
</organism>
<dbReference type="Proteomes" id="UP000225972">
    <property type="component" value="Unassembled WGS sequence"/>
</dbReference>
<protein>
    <submittedName>
        <fullName evidence="3">Uncharacterized protein</fullName>
    </submittedName>
</protein>
<gene>
    <name evidence="3" type="ORF">TRP8649_03164</name>
</gene>
<feature type="transmembrane region" description="Helical" evidence="2">
    <location>
        <begin position="43"/>
        <end position="68"/>
    </location>
</feature>
<keyword evidence="2" id="KW-0472">Membrane</keyword>